<dbReference type="PROSITE" id="PS00146">
    <property type="entry name" value="BETA_LACTAMASE_A"/>
    <property type="match status" value="1"/>
</dbReference>
<name>A0A081KB33_9GAMM</name>
<dbReference type="AlphaFoldDB" id="A0A081KB33"/>
<evidence type="ECO:0000256" key="6">
    <source>
        <dbReference type="RuleBase" id="RU361140"/>
    </source>
</evidence>
<evidence type="ECO:0000256" key="3">
    <source>
        <dbReference type="ARBA" id="ARBA00012865"/>
    </source>
</evidence>
<evidence type="ECO:0000256" key="4">
    <source>
        <dbReference type="ARBA" id="ARBA00022801"/>
    </source>
</evidence>
<feature type="domain" description="Beta-lactamase class A catalytic" evidence="8">
    <location>
        <begin position="43"/>
        <end position="259"/>
    </location>
</feature>
<dbReference type="GO" id="GO:0030655">
    <property type="term" value="P:beta-lactam antibiotic catabolic process"/>
    <property type="evidence" value="ECO:0007669"/>
    <property type="project" value="InterPro"/>
</dbReference>
<accession>A0A081KB33</accession>
<reference evidence="9 10" key="1">
    <citation type="submission" date="2014-06" db="EMBL/GenBank/DDBJ databases">
        <title>Whole Genome Sequences of Three Symbiotic Endozoicomonas Bacteria.</title>
        <authorList>
            <person name="Neave M.J."/>
            <person name="Apprill A."/>
            <person name="Voolstra C.R."/>
        </authorList>
    </citation>
    <scope>NUCLEOTIDE SEQUENCE [LARGE SCALE GENOMIC DNA]</scope>
    <source>
        <strain evidence="9 10">DSM 22380</strain>
    </source>
</reference>
<dbReference type="InterPro" id="IPR000871">
    <property type="entry name" value="Beta-lactam_class-A"/>
</dbReference>
<dbReference type="SUPFAM" id="SSF56601">
    <property type="entry name" value="beta-lactamase/transpeptidase-like"/>
    <property type="match status" value="1"/>
</dbReference>
<proteinExistence type="inferred from homology"/>
<dbReference type="Proteomes" id="UP000027997">
    <property type="component" value="Unassembled WGS sequence"/>
</dbReference>
<feature type="chain" id="PRO_5001758746" description="Beta-lactamase" evidence="7">
    <location>
        <begin position="25"/>
        <end position="288"/>
    </location>
</feature>
<organism evidence="9 10">
    <name type="scientific">Endozoicomonas elysicola</name>
    <dbReference type="NCBI Taxonomy" id="305900"/>
    <lineage>
        <taxon>Bacteria</taxon>
        <taxon>Pseudomonadati</taxon>
        <taxon>Pseudomonadota</taxon>
        <taxon>Gammaproteobacteria</taxon>
        <taxon>Oceanospirillales</taxon>
        <taxon>Endozoicomonadaceae</taxon>
        <taxon>Endozoicomonas</taxon>
    </lineage>
</organism>
<dbReference type="GO" id="GO:0008800">
    <property type="term" value="F:beta-lactamase activity"/>
    <property type="evidence" value="ECO:0007669"/>
    <property type="project" value="UniProtKB-UniRule"/>
</dbReference>
<keyword evidence="10" id="KW-1185">Reference proteome</keyword>
<evidence type="ECO:0000256" key="7">
    <source>
        <dbReference type="SAM" id="SignalP"/>
    </source>
</evidence>
<evidence type="ECO:0000313" key="9">
    <source>
        <dbReference type="EMBL" id="KEI71359.1"/>
    </source>
</evidence>
<feature type="signal peptide" evidence="7">
    <location>
        <begin position="1"/>
        <end position="24"/>
    </location>
</feature>
<comment type="caution">
    <text evidence="9">The sequence shown here is derived from an EMBL/GenBank/DDBJ whole genome shotgun (WGS) entry which is preliminary data.</text>
</comment>
<comment type="similarity">
    <text evidence="2 6">Belongs to the class-A beta-lactamase family.</text>
</comment>
<gene>
    <name evidence="9" type="ORF">GV64_11945</name>
</gene>
<dbReference type="Pfam" id="PF13354">
    <property type="entry name" value="Beta-lactamase2"/>
    <property type="match status" value="1"/>
</dbReference>
<keyword evidence="5 6" id="KW-0046">Antibiotic resistance</keyword>
<keyword evidence="4 6" id="KW-0378">Hydrolase</keyword>
<keyword evidence="7" id="KW-0732">Signal</keyword>
<sequence>MARCSVSLSFITLILFCFSSHALAHPVTELARDLENRHGGHIGIAVMDTSNQSLWDYRGNTRFPLMSTFKTLACAKLLADADQKKQKLTTEAMITRESLVTYSPVTEPLTGQRITLEQACDATMTTSDNTAANLVLTGIGGPQQLTDFLRSTGDTVTRLDRIEPELNEAKQGDLRDSTTPLAMADTLNQLILGNTLSDGSRAQLKTWMMGNQVADNLLRSVLPEGWSIADRSGAGGHGSRGITAIIWSEKRLPLIISIYMTGTNASFEERNQIIVKTGEAVFNHFGIQ</sequence>
<evidence type="ECO:0000256" key="1">
    <source>
        <dbReference type="ARBA" id="ARBA00001526"/>
    </source>
</evidence>
<dbReference type="PRINTS" id="PR00118">
    <property type="entry name" value="BLACTAMASEA"/>
</dbReference>
<dbReference type="InterPro" id="IPR023650">
    <property type="entry name" value="Beta-lactam_class-A_AS"/>
</dbReference>
<dbReference type="STRING" id="305900.GV64_11945"/>
<dbReference type="InterPro" id="IPR012338">
    <property type="entry name" value="Beta-lactam/transpept-like"/>
</dbReference>
<dbReference type="PANTHER" id="PTHR35333">
    <property type="entry name" value="BETA-LACTAMASE"/>
    <property type="match status" value="1"/>
</dbReference>
<dbReference type="eggNOG" id="COG2367">
    <property type="taxonomic scope" value="Bacteria"/>
</dbReference>
<evidence type="ECO:0000256" key="5">
    <source>
        <dbReference type="ARBA" id="ARBA00023251"/>
    </source>
</evidence>
<evidence type="ECO:0000256" key="2">
    <source>
        <dbReference type="ARBA" id="ARBA00009009"/>
    </source>
</evidence>
<dbReference type="InterPro" id="IPR045155">
    <property type="entry name" value="Beta-lactam_cat"/>
</dbReference>
<dbReference type="PANTHER" id="PTHR35333:SF3">
    <property type="entry name" value="BETA-LACTAMASE-TYPE TRANSPEPTIDASE FOLD CONTAINING PROTEIN"/>
    <property type="match status" value="1"/>
</dbReference>
<dbReference type="RefSeq" id="WP_051087816.1">
    <property type="nucleotide sequence ID" value="NZ_JOJP01000001.1"/>
</dbReference>
<evidence type="ECO:0000313" key="10">
    <source>
        <dbReference type="Proteomes" id="UP000027997"/>
    </source>
</evidence>
<evidence type="ECO:0000259" key="8">
    <source>
        <dbReference type="Pfam" id="PF13354"/>
    </source>
</evidence>
<dbReference type="NCBIfam" id="NF033103">
    <property type="entry name" value="bla_class_A"/>
    <property type="match status" value="1"/>
</dbReference>
<dbReference type="EMBL" id="JOJP01000001">
    <property type="protein sequence ID" value="KEI71359.1"/>
    <property type="molecule type" value="Genomic_DNA"/>
</dbReference>
<dbReference type="GO" id="GO:0046677">
    <property type="term" value="P:response to antibiotic"/>
    <property type="evidence" value="ECO:0007669"/>
    <property type="project" value="UniProtKB-UniRule"/>
</dbReference>
<comment type="catalytic activity">
    <reaction evidence="1 6">
        <text>a beta-lactam + H2O = a substituted beta-amino acid</text>
        <dbReference type="Rhea" id="RHEA:20401"/>
        <dbReference type="ChEBI" id="CHEBI:15377"/>
        <dbReference type="ChEBI" id="CHEBI:35627"/>
        <dbReference type="ChEBI" id="CHEBI:140347"/>
        <dbReference type="EC" id="3.5.2.6"/>
    </reaction>
</comment>
<dbReference type="EC" id="3.5.2.6" evidence="3 6"/>
<dbReference type="Gene3D" id="3.40.710.10">
    <property type="entry name" value="DD-peptidase/beta-lactamase superfamily"/>
    <property type="match status" value="1"/>
</dbReference>
<protein>
    <recommendedName>
        <fullName evidence="3 6">Beta-lactamase</fullName>
        <ecNumber evidence="3 6">3.5.2.6</ecNumber>
    </recommendedName>
</protein>